<dbReference type="InParanoid" id="A0A0C3BL37"/>
<name>A0A0C3BL37_PILCF</name>
<accession>A0A0C3BL37</accession>
<proteinExistence type="predicted"/>
<dbReference type="EMBL" id="KN832980">
    <property type="protein sequence ID" value="KIM87138.1"/>
    <property type="molecule type" value="Genomic_DNA"/>
</dbReference>
<gene>
    <name evidence="1" type="ORF">PILCRDRAFT_300977</name>
</gene>
<dbReference type="AlphaFoldDB" id="A0A0C3BL37"/>
<protein>
    <submittedName>
        <fullName evidence="1">Uncharacterized protein</fullName>
    </submittedName>
</protein>
<reference evidence="1 2" key="1">
    <citation type="submission" date="2014-04" db="EMBL/GenBank/DDBJ databases">
        <authorList>
            <consortium name="DOE Joint Genome Institute"/>
            <person name="Kuo A."/>
            <person name="Tarkka M."/>
            <person name="Buscot F."/>
            <person name="Kohler A."/>
            <person name="Nagy L.G."/>
            <person name="Floudas D."/>
            <person name="Copeland A."/>
            <person name="Barry K.W."/>
            <person name="Cichocki N."/>
            <person name="Veneault-Fourrey C."/>
            <person name="LaButti K."/>
            <person name="Lindquist E.A."/>
            <person name="Lipzen A."/>
            <person name="Lundell T."/>
            <person name="Morin E."/>
            <person name="Murat C."/>
            <person name="Sun H."/>
            <person name="Tunlid A."/>
            <person name="Henrissat B."/>
            <person name="Grigoriev I.V."/>
            <person name="Hibbett D.S."/>
            <person name="Martin F."/>
            <person name="Nordberg H.P."/>
            <person name="Cantor M.N."/>
            <person name="Hua S.X."/>
        </authorList>
    </citation>
    <scope>NUCLEOTIDE SEQUENCE [LARGE SCALE GENOMIC DNA]</scope>
    <source>
        <strain evidence="1 2">F 1598</strain>
    </source>
</reference>
<dbReference type="HOGENOM" id="CLU_1305270_0_0_1"/>
<reference evidence="2" key="2">
    <citation type="submission" date="2015-01" db="EMBL/GenBank/DDBJ databases">
        <title>Evolutionary Origins and Diversification of the Mycorrhizal Mutualists.</title>
        <authorList>
            <consortium name="DOE Joint Genome Institute"/>
            <consortium name="Mycorrhizal Genomics Consortium"/>
            <person name="Kohler A."/>
            <person name="Kuo A."/>
            <person name="Nagy L.G."/>
            <person name="Floudas D."/>
            <person name="Copeland A."/>
            <person name="Barry K.W."/>
            <person name="Cichocki N."/>
            <person name="Veneault-Fourrey C."/>
            <person name="LaButti K."/>
            <person name="Lindquist E.A."/>
            <person name="Lipzen A."/>
            <person name="Lundell T."/>
            <person name="Morin E."/>
            <person name="Murat C."/>
            <person name="Riley R."/>
            <person name="Ohm R."/>
            <person name="Sun H."/>
            <person name="Tunlid A."/>
            <person name="Henrissat B."/>
            <person name="Grigoriev I.V."/>
            <person name="Hibbett D.S."/>
            <person name="Martin F."/>
        </authorList>
    </citation>
    <scope>NUCLEOTIDE SEQUENCE [LARGE SCALE GENOMIC DNA]</scope>
    <source>
        <strain evidence="2">F 1598</strain>
    </source>
</reference>
<keyword evidence="2" id="KW-1185">Reference proteome</keyword>
<dbReference type="Proteomes" id="UP000054166">
    <property type="component" value="Unassembled WGS sequence"/>
</dbReference>
<evidence type="ECO:0000313" key="2">
    <source>
        <dbReference type="Proteomes" id="UP000054166"/>
    </source>
</evidence>
<organism evidence="1 2">
    <name type="scientific">Piloderma croceum (strain F 1598)</name>
    <dbReference type="NCBI Taxonomy" id="765440"/>
    <lineage>
        <taxon>Eukaryota</taxon>
        <taxon>Fungi</taxon>
        <taxon>Dikarya</taxon>
        <taxon>Basidiomycota</taxon>
        <taxon>Agaricomycotina</taxon>
        <taxon>Agaricomycetes</taxon>
        <taxon>Agaricomycetidae</taxon>
        <taxon>Atheliales</taxon>
        <taxon>Atheliaceae</taxon>
        <taxon>Piloderma</taxon>
    </lineage>
</organism>
<evidence type="ECO:0000313" key="1">
    <source>
        <dbReference type="EMBL" id="KIM87138.1"/>
    </source>
</evidence>
<sequence>MPFSKCRVSEPSHLTFGSQQLVRSCSGLRATGHLSAAKVVSERTVLSSIHPTPTGQKPVILIHHRNTAEVQAVVAVLRHLQDGALRRPPHDRPQGGTLRLAGVTQVLRGLKPPTQARIKAVVGQIQRTARGPMPRMRRVTSHPHRPGVHGAMHLQLIRVIVAGGGVIVLMLRVQNPAAGEVPREDGVPLKALRKLVKQVVKGIQVERANRP</sequence>